<accession>A0A345BZC6</accession>
<evidence type="ECO:0008006" key="3">
    <source>
        <dbReference type="Google" id="ProtNLM"/>
    </source>
</evidence>
<dbReference type="Pfam" id="PF06338">
    <property type="entry name" value="ComK"/>
    <property type="match status" value="1"/>
</dbReference>
<dbReference type="Proteomes" id="UP000252100">
    <property type="component" value="Chromosome"/>
</dbReference>
<reference evidence="1 2" key="1">
    <citation type="journal article" date="2018" name="J. Microbiol.">
        <title>Salicibibacter kimchii gen. nov., sp. nov., a moderately halophilic and alkalitolerant bacterium in the family Bacillaceae, isolated from kimchi.</title>
        <authorList>
            <person name="Jang J.Y."/>
            <person name="Oh Y.J."/>
            <person name="Lim S.K."/>
            <person name="Park H.K."/>
            <person name="Lee C."/>
            <person name="Kim J.Y."/>
            <person name="Lee M.A."/>
            <person name="Choi H.J."/>
        </authorList>
    </citation>
    <scope>NUCLEOTIDE SEQUENCE [LARGE SCALE GENOMIC DNA]</scope>
    <source>
        <strain evidence="1 2">NKC1-1</strain>
    </source>
</reference>
<protein>
    <recommendedName>
        <fullName evidence="3">Competence protein</fullName>
    </recommendedName>
</protein>
<evidence type="ECO:0000313" key="2">
    <source>
        <dbReference type="Proteomes" id="UP000252100"/>
    </source>
</evidence>
<keyword evidence="2" id="KW-1185">Reference proteome</keyword>
<dbReference type="KEGG" id="rue:DT065_09935"/>
<dbReference type="EMBL" id="CP031092">
    <property type="protein sequence ID" value="AXF56307.1"/>
    <property type="molecule type" value="Genomic_DNA"/>
</dbReference>
<gene>
    <name evidence="1" type="ORF">DT065_09935</name>
</gene>
<dbReference type="AlphaFoldDB" id="A0A345BZC6"/>
<dbReference type="GO" id="GO:0030420">
    <property type="term" value="P:establishment of competence for transformation"/>
    <property type="evidence" value="ECO:0007669"/>
    <property type="project" value="InterPro"/>
</dbReference>
<organism evidence="1 2">
    <name type="scientific">Salicibibacter kimchii</name>
    <dbReference type="NCBI Taxonomy" id="2099786"/>
    <lineage>
        <taxon>Bacteria</taxon>
        <taxon>Bacillati</taxon>
        <taxon>Bacillota</taxon>
        <taxon>Bacilli</taxon>
        <taxon>Bacillales</taxon>
        <taxon>Bacillaceae</taxon>
        <taxon>Salicibibacter</taxon>
    </lineage>
</organism>
<dbReference type="InterPro" id="IPR010461">
    <property type="entry name" value="ComK"/>
</dbReference>
<proteinExistence type="predicted"/>
<dbReference type="RefSeq" id="WP_114372976.1">
    <property type="nucleotide sequence ID" value="NZ_CP031092.1"/>
</dbReference>
<dbReference type="OrthoDB" id="2417337at2"/>
<evidence type="ECO:0000313" key="1">
    <source>
        <dbReference type="EMBL" id="AXF56307.1"/>
    </source>
</evidence>
<sequence length="151" mass="17574">MDKQMRAVYRVSAKTMAILPGAQGSVIYEREQTVVHCRERPLRIIRRSCLDGGASLEGRLEAVRHKTKLARKLPIPINVEENWFAFPTSGLRDHECCWVFYHHIDTVIASHGGFCNIYFHDQQMISVKKSLYTLHRQIQRTGWVMSLFLFQ</sequence>
<name>A0A345BZC6_9BACI</name>